<dbReference type="InterPro" id="IPR012338">
    <property type="entry name" value="Beta-lactam/transpept-like"/>
</dbReference>
<dbReference type="PANTHER" id="PTHR46825:SF15">
    <property type="entry name" value="BETA-LACTAMASE-RELATED DOMAIN-CONTAINING PROTEIN"/>
    <property type="match status" value="1"/>
</dbReference>
<accession>A0ABT1AU72</accession>
<keyword evidence="4" id="KW-1185">Reference proteome</keyword>
<gene>
    <name evidence="3" type="ORF">NG653_01090</name>
</gene>
<feature type="domain" description="Beta-lactamase-related" evidence="2">
    <location>
        <begin position="67"/>
        <end position="398"/>
    </location>
</feature>
<dbReference type="RefSeq" id="WP_252739806.1">
    <property type="nucleotide sequence ID" value="NZ_JAMXIB010000001.1"/>
</dbReference>
<dbReference type="Proteomes" id="UP001206312">
    <property type="component" value="Unassembled WGS sequence"/>
</dbReference>
<reference evidence="3 4" key="1">
    <citation type="submission" date="2022-06" db="EMBL/GenBank/DDBJ databases">
        <authorList>
            <person name="Xuan X."/>
        </authorList>
    </citation>
    <scope>NUCLEOTIDE SEQUENCE [LARGE SCALE GENOMIC DNA]</scope>
    <source>
        <strain evidence="3 4">2V75</strain>
    </source>
</reference>
<keyword evidence="1" id="KW-0732">Signal</keyword>
<evidence type="ECO:0000313" key="3">
    <source>
        <dbReference type="EMBL" id="MCO5723429.1"/>
    </source>
</evidence>
<dbReference type="InterPro" id="IPR001466">
    <property type="entry name" value="Beta-lactam-related"/>
</dbReference>
<dbReference type="Pfam" id="PF00144">
    <property type="entry name" value="Beta-lactamase"/>
    <property type="match status" value="1"/>
</dbReference>
<dbReference type="PANTHER" id="PTHR46825">
    <property type="entry name" value="D-ALANYL-D-ALANINE-CARBOXYPEPTIDASE/ENDOPEPTIDASE AMPH"/>
    <property type="match status" value="1"/>
</dbReference>
<dbReference type="Gene3D" id="3.40.710.10">
    <property type="entry name" value="DD-peptidase/beta-lactamase superfamily"/>
    <property type="match status" value="1"/>
</dbReference>
<dbReference type="EMBL" id="JAMXIB010000001">
    <property type="protein sequence ID" value="MCO5723429.1"/>
    <property type="molecule type" value="Genomic_DNA"/>
</dbReference>
<dbReference type="SUPFAM" id="SSF56601">
    <property type="entry name" value="beta-lactamase/transpeptidase-like"/>
    <property type="match status" value="1"/>
</dbReference>
<feature type="chain" id="PRO_5045562392" evidence="1">
    <location>
        <begin position="22"/>
        <end position="435"/>
    </location>
</feature>
<evidence type="ECO:0000256" key="1">
    <source>
        <dbReference type="SAM" id="SignalP"/>
    </source>
</evidence>
<proteinExistence type="predicted"/>
<evidence type="ECO:0000259" key="2">
    <source>
        <dbReference type="Pfam" id="PF00144"/>
    </source>
</evidence>
<feature type="signal peptide" evidence="1">
    <location>
        <begin position="1"/>
        <end position="21"/>
    </location>
</feature>
<sequence>MQRFRIFITLTLLIAALFALALGTNHAVSPEDSPWEVATDQPGRQVRVREASKTAALRKETLRKSLEAYFEKAIATGDIVGAGVSIVKEGEILVSDGFGRRNARKADPVDGETIFRLGSLSKGFTGILAASIKYEGGFDWEDKVTDYIPGFTLGDRGNSHRITLAHLLSHTAGAPYHSYTNLVEAGLSITEIASRFKEVQPISAPGELYSYQNALFALSGAIIQKVSGQDVAEAFKSRLFYPLEMCATNMDHEALLAQENVALPHYRSGRGWKPKKLVDNYYNAIPAGGINASAADMARWMRFLLGYNPEVMPRRAIEEAFTPVVEIPGKGKYYQRWPGHLSSHYGFGWRIHKFKEGASELEKTIWHHGGSVNSFRNEIAIFPEADLGICVLLNSNSKRSTTVIPDLYEIVGEIYSESPKAFSEHLMAEISTLDP</sequence>
<organism evidence="3 4">
    <name type="scientific">Robiginitalea marina</name>
    <dbReference type="NCBI Taxonomy" id="2954105"/>
    <lineage>
        <taxon>Bacteria</taxon>
        <taxon>Pseudomonadati</taxon>
        <taxon>Bacteroidota</taxon>
        <taxon>Flavobacteriia</taxon>
        <taxon>Flavobacteriales</taxon>
        <taxon>Flavobacteriaceae</taxon>
        <taxon>Robiginitalea</taxon>
    </lineage>
</organism>
<evidence type="ECO:0000313" key="4">
    <source>
        <dbReference type="Proteomes" id="UP001206312"/>
    </source>
</evidence>
<comment type="caution">
    <text evidence="3">The sequence shown here is derived from an EMBL/GenBank/DDBJ whole genome shotgun (WGS) entry which is preliminary data.</text>
</comment>
<name>A0ABT1AU72_9FLAO</name>
<protein>
    <submittedName>
        <fullName evidence="3">Beta-lactamase family protein</fullName>
    </submittedName>
</protein>
<dbReference type="InterPro" id="IPR050491">
    <property type="entry name" value="AmpC-like"/>
</dbReference>